<keyword evidence="2" id="KW-0501">Molybdenum cofactor biosynthesis</keyword>
<name>W9S2Q9_9ROSA</name>
<feature type="domain" description="Molybdopterin cofactor biosynthesis C (MoaC)" evidence="4">
    <location>
        <begin position="86"/>
        <end position="126"/>
    </location>
</feature>
<evidence type="ECO:0000256" key="2">
    <source>
        <dbReference type="ARBA" id="ARBA00023150"/>
    </source>
</evidence>
<evidence type="ECO:0000259" key="4">
    <source>
        <dbReference type="Pfam" id="PF01967"/>
    </source>
</evidence>
<dbReference type="EMBL" id="KE345991">
    <property type="protein sequence ID" value="EXC23172.1"/>
    <property type="molecule type" value="Genomic_DNA"/>
</dbReference>
<evidence type="ECO:0000256" key="3">
    <source>
        <dbReference type="SAM" id="MobiDB-lite"/>
    </source>
</evidence>
<dbReference type="KEGG" id="mnt:21401278"/>
<dbReference type="eggNOG" id="KOG2876">
    <property type="taxonomic scope" value="Eukaryota"/>
</dbReference>
<dbReference type="SUPFAM" id="SSF55040">
    <property type="entry name" value="Molybdenum cofactor biosynthesis protein C, MoaC"/>
    <property type="match status" value="1"/>
</dbReference>
<dbReference type="AlphaFoldDB" id="W9S2Q9"/>
<dbReference type="UniPathway" id="UPA00344"/>
<comment type="pathway">
    <text evidence="1">Cofactor biosynthesis; molybdopterin biosynthesis.</text>
</comment>
<dbReference type="Proteomes" id="UP000030645">
    <property type="component" value="Unassembled WGS sequence"/>
</dbReference>
<feature type="compositionally biased region" description="Polar residues" evidence="3">
    <location>
        <begin position="44"/>
        <end position="57"/>
    </location>
</feature>
<evidence type="ECO:0000313" key="5">
    <source>
        <dbReference type="EMBL" id="EXC23172.1"/>
    </source>
</evidence>
<dbReference type="OrthoDB" id="429626at2759"/>
<dbReference type="STRING" id="981085.W9S2Q9"/>
<dbReference type="Gene3D" id="3.30.70.640">
    <property type="entry name" value="Molybdopterin cofactor biosynthesis C (MoaC) domain"/>
    <property type="match status" value="1"/>
</dbReference>
<dbReference type="InterPro" id="IPR002820">
    <property type="entry name" value="Mopterin_CF_biosynth-C_dom"/>
</dbReference>
<evidence type="ECO:0000313" key="6">
    <source>
        <dbReference type="Proteomes" id="UP000030645"/>
    </source>
</evidence>
<dbReference type="Pfam" id="PF01967">
    <property type="entry name" value="MoaC"/>
    <property type="match status" value="1"/>
</dbReference>
<proteinExistence type="predicted"/>
<evidence type="ECO:0000256" key="1">
    <source>
        <dbReference type="ARBA" id="ARBA00005046"/>
    </source>
</evidence>
<sequence length="134" mass="14511">MFLRRLAVAFPCSRRFLSSNSSHDLASAIMELNKEMESVFGEPPSNSLVSSESNNYTAPEPRCTAQKDGEIAIGLTHVGSTRKAQMVDVSFKGNSKRTAVASCKVILGKKVYDSVLANQIAKGDVSLVWQKSQG</sequence>
<dbReference type="InterPro" id="IPR036522">
    <property type="entry name" value="MoaC_sf"/>
</dbReference>
<protein>
    <submittedName>
        <fullName evidence="5">Molybdopterin biosynthesis protein CNX3</fullName>
    </submittedName>
</protein>
<keyword evidence="6" id="KW-1185">Reference proteome</keyword>
<accession>W9S2Q9</accession>
<organism evidence="5 6">
    <name type="scientific">Morus notabilis</name>
    <dbReference type="NCBI Taxonomy" id="981085"/>
    <lineage>
        <taxon>Eukaryota</taxon>
        <taxon>Viridiplantae</taxon>
        <taxon>Streptophyta</taxon>
        <taxon>Embryophyta</taxon>
        <taxon>Tracheophyta</taxon>
        <taxon>Spermatophyta</taxon>
        <taxon>Magnoliopsida</taxon>
        <taxon>eudicotyledons</taxon>
        <taxon>Gunneridae</taxon>
        <taxon>Pentapetalae</taxon>
        <taxon>rosids</taxon>
        <taxon>fabids</taxon>
        <taxon>Rosales</taxon>
        <taxon>Moraceae</taxon>
        <taxon>Moreae</taxon>
        <taxon>Morus</taxon>
    </lineage>
</organism>
<feature type="region of interest" description="Disordered" evidence="3">
    <location>
        <begin position="41"/>
        <end position="62"/>
    </location>
</feature>
<reference evidence="6" key="1">
    <citation type="submission" date="2013-01" db="EMBL/GenBank/DDBJ databases">
        <title>Draft Genome Sequence of a Mulberry Tree, Morus notabilis C.K. Schneid.</title>
        <authorList>
            <person name="He N."/>
            <person name="Zhao S."/>
        </authorList>
    </citation>
    <scope>NUCLEOTIDE SEQUENCE</scope>
</reference>
<gene>
    <name evidence="5" type="ORF">L484_018303</name>
</gene>
<dbReference type="GO" id="GO:0006777">
    <property type="term" value="P:Mo-molybdopterin cofactor biosynthetic process"/>
    <property type="evidence" value="ECO:0007669"/>
    <property type="project" value="UniProtKB-KW"/>
</dbReference>